<feature type="active site" description="Proton acceptor" evidence="4">
    <location>
        <position position="184"/>
    </location>
</feature>
<dbReference type="PROSITE" id="PS51635">
    <property type="entry name" value="PNPLA"/>
    <property type="match status" value="1"/>
</dbReference>
<dbReference type="Pfam" id="PF01734">
    <property type="entry name" value="Patatin"/>
    <property type="match status" value="1"/>
</dbReference>
<dbReference type="InterPro" id="IPR002641">
    <property type="entry name" value="PNPLA_dom"/>
</dbReference>
<evidence type="ECO:0000256" key="4">
    <source>
        <dbReference type="PROSITE-ProRule" id="PRU01161"/>
    </source>
</evidence>
<proteinExistence type="predicted"/>
<evidence type="ECO:0000313" key="6">
    <source>
        <dbReference type="EMBL" id="MDQ0480983.1"/>
    </source>
</evidence>
<keyword evidence="7" id="KW-1185">Reference proteome</keyword>
<dbReference type="RefSeq" id="WP_307357346.1">
    <property type="nucleotide sequence ID" value="NZ_BAAACJ010000027.1"/>
</dbReference>
<evidence type="ECO:0000259" key="5">
    <source>
        <dbReference type="PROSITE" id="PS51635"/>
    </source>
</evidence>
<dbReference type="InterPro" id="IPR016035">
    <property type="entry name" value="Acyl_Trfase/lysoPLipase"/>
</dbReference>
<reference evidence="6 7" key="1">
    <citation type="submission" date="2023-07" db="EMBL/GenBank/DDBJ databases">
        <title>Genomic Encyclopedia of Type Strains, Phase IV (KMG-IV): sequencing the most valuable type-strain genomes for metagenomic binning, comparative biology and taxonomic classification.</title>
        <authorList>
            <person name="Goeker M."/>
        </authorList>
    </citation>
    <scope>NUCLEOTIDE SEQUENCE [LARGE SCALE GENOMIC DNA]</scope>
    <source>
        <strain evidence="6 7">DSM 1400</strain>
    </source>
</reference>
<keyword evidence="3 4" id="KW-0443">Lipid metabolism</keyword>
<feature type="short sequence motif" description="GXSXG" evidence="4">
    <location>
        <begin position="39"/>
        <end position="43"/>
    </location>
</feature>
<feature type="short sequence motif" description="GXGXXG" evidence="4">
    <location>
        <begin position="10"/>
        <end position="15"/>
    </location>
</feature>
<feature type="domain" description="PNPLA" evidence="5">
    <location>
        <begin position="6"/>
        <end position="197"/>
    </location>
</feature>
<keyword evidence="2 4" id="KW-0442">Lipid degradation</keyword>
<dbReference type="PANTHER" id="PTHR14226:SF57">
    <property type="entry name" value="BLR7027 PROTEIN"/>
    <property type="match status" value="1"/>
</dbReference>
<comment type="caution">
    <text evidence="6">The sequence shown here is derived from an EMBL/GenBank/DDBJ whole genome shotgun (WGS) entry which is preliminary data.</text>
</comment>
<name>A0ABU0JXV9_HATLI</name>
<dbReference type="PANTHER" id="PTHR14226">
    <property type="entry name" value="NEUROPATHY TARGET ESTERASE/SWISS CHEESE D.MELANOGASTER"/>
    <property type="match status" value="1"/>
</dbReference>
<evidence type="ECO:0000256" key="2">
    <source>
        <dbReference type="ARBA" id="ARBA00022963"/>
    </source>
</evidence>
<dbReference type="InterPro" id="IPR050301">
    <property type="entry name" value="NTE"/>
</dbReference>
<protein>
    <submittedName>
        <fullName evidence="6">NTE family protein</fullName>
    </submittedName>
</protein>
<keyword evidence="1 4" id="KW-0378">Hydrolase</keyword>
<dbReference type="SUPFAM" id="SSF52151">
    <property type="entry name" value="FabD/lysophospholipase-like"/>
    <property type="match status" value="1"/>
</dbReference>
<accession>A0ABU0JXV9</accession>
<evidence type="ECO:0000313" key="7">
    <source>
        <dbReference type="Proteomes" id="UP001224418"/>
    </source>
</evidence>
<feature type="short sequence motif" description="DGA/G" evidence="4">
    <location>
        <begin position="184"/>
        <end position="186"/>
    </location>
</feature>
<dbReference type="Gene3D" id="3.40.1090.10">
    <property type="entry name" value="Cytosolic phospholipase A2 catalytic domain"/>
    <property type="match status" value="2"/>
</dbReference>
<evidence type="ECO:0000256" key="3">
    <source>
        <dbReference type="ARBA" id="ARBA00023098"/>
    </source>
</evidence>
<dbReference type="CDD" id="cd07209">
    <property type="entry name" value="Pat_hypo_Ecoli_Z1214_like"/>
    <property type="match status" value="1"/>
</dbReference>
<sequence length="315" mass="35835">MLKIGLVLSGGGGKGAYEIGVWKALKELGIDEFITAVSGTSIGALNAVLFLQGNYELAESVWLNLSKDKIMPIDNKELAIKGLAMFIGNKNLNLIKKLYPKVLEQGNISREGLEEIMDKYIDFDSVLRSSKSCYATCSEVPELKSKYFKINNYDKENVRDILLATSALPMIYESKEIENRRYIDGGISDNIPIQPLYGEGCDVIIVVHLGKEIPIDRSIYPNTQIIEIFPSCEQGGMLSGVLDFTQEGARRRILYGYEDTMNLLNPILNIAYYRFKIELEEEKNLLRCNEKKKVNFFRKVFRKKEENIFVDRKKN</sequence>
<dbReference type="EMBL" id="JAUSWN010000038">
    <property type="protein sequence ID" value="MDQ0480983.1"/>
    <property type="molecule type" value="Genomic_DNA"/>
</dbReference>
<dbReference type="Proteomes" id="UP001224418">
    <property type="component" value="Unassembled WGS sequence"/>
</dbReference>
<organism evidence="6 7">
    <name type="scientific">Hathewaya limosa</name>
    <name type="common">Clostridium limosum</name>
    <dbReference type="NCBI Taxonomy" id="1536"/>
    <lineage>
        <taxon>Bacteria</taxon>
        <taxon>Bacillati</taxon>
        <taxon>Bacillota</taxon>
        <taxon>Clostridia</taxon>
        <taxon>Eubacteriales</taxon>
        <taxon>Clostridiaceae</taxon>
        <taxon>Hathewaya</taxon>
    </lineage>
</organism>
<feature type="active site" description="Nucleophile" evidence="4">
    <location>
        <position position="41"/>
    </location>
</feature>
<evidence type="ECO:0000256" key="1">
    <source>
        <dbReference type="ARBA" id="ARBA00022801"/>
    </source>
</evidence>
<gene>
    <name evidence="6" type="ORF">QOZ93_002734</name>
</gene>